<dbReference type="EMBL" id="JAPDFR010000001">
    <property type="protein sequence ID" value="KAK0390657.1"/>
    <property type="molecule type" value="Genomic_DNA"/>
</dbReference>
<proteinExistence type="predicted"/>
<sequence>MESERLNVSAGGEQGLRYFLLQTNLLRPKNRNSSMADALAVVGLGLGVASLLLQVTDECIKRYHYFVEASRMPESFRYLRVRLQMEQQRFLSFALEAGLLHKDGTLCESLQLNHAILQAVLNEIRNVMEAYEETQRKYSDEVPFSEIDWDDRGELRTDLMDLLTLDRRGTEDVPSENSSPLPSPTTARSRTLAALIGAQATANIRKLRVILTDRKRLSWVARDKGSLEELVSKLRSLNTFLISRLDSSQITRLEKAVEDSYMEMLQLRGDIRNLQVLVRALDVDARIPHQPEPLLAVQPDAHSEEEAWNERAFRSESSDQDRRVHLRALAAIKLSRLGVEKAEHKHDALIMNEASALLDLKSLFGRSFYQWPRRAVPPERVVLEAGDRYAWVEWMDTPDPRLSTTRKVPLAETRIARLASLLRRKLPSGFLSPHCLGYCRSEIPGHGCNFGLVFQAPSCRPTNLTSLRDILGERPKPSLSIRISLSGLLAECLCTFHSVDWLHKGFRSENVLFLSDHADDLDFLVPYVTGFELSRPNEDIEMTTQPKKDLLRDLYRHPHVQSQAEYTPYRKMYDLYSLGVLLLELINWRPIEDILQLWPSTISRQTVQGVKRQLLGERPGCGPRTKTGLALSAESPYLRKAGEKGGDVLRSVIETCLTADEFDQPAQEGNEVTHNIQPPFSAIVEAHIIEPLRAMREVV</sequence>
<dbReference type="Gene3D" id="1.20.120.1020">
    <property type="entry name" value="Prion-inhibition and propagation, HeLo domain"/>
    <property type="match status" value="1"/>
</dbReference>
<dbReference type="InterPro" id="IPR038305">
    <property type="entry name" value="HeLo_sf"/>
</dbReference>
<dbReference type="Pfam" id="PF14479">
    <property type="entry name" value="HeLo"/>
    <property type="match status" value="1"/>
</dbReference>
<evidence type="ECO:0000259" key="2">
    <source>
        <dbReference type="Pfam" id="PF14479"/>
    </source>
</evidence>
<accession>A0AA39GRA9</accession>
<dbReference type="AlphaFoldDB" id="A0AA39GRA9"/>
<dbReference type="InterPro" id="IPR011009">
    <property type="entry name" value="Kinase-like_dom_sf"/>
</dbReference>
<gene>
    <name evidence="4" type="ORF">NLU13_0161</name>
</gene>
<dbReference type="InterPro" id="IPR056002">
    <property type="entry name" value="DUF7580"/>
</dbReference>
<reference evidence="4" key="1">
    <citation type="submission" date="2022-10" db="EMBL/GenBank/DDBJ databases">
        <title>Determination and structural analysis of whole genome sequence of Sarocladium strictum F4-1.</title>
        <authorList>
            <person name="Hu L."/>
            <person name="Jiang Y."/>
        </authorList>
    </citation>
    <scope>NUCLEOTIDE SEQUENCE</scope>
    <source>
        <strain evidence="4">F4-1</strain>
    </source>
</reference>
<dbReference type="InterPro" id="IPR029498">
    <property type="entry name" value="HeLo_dom"/>
</dbReference>
<dbReference type="Gene3D" id="1.10.510.10">
    <property type="entry name" value="Transferase(Phosphotransferase) domain 1"/>
    <property type="match status" value="1"/>
</dbReference>
<dbReference type="Pfam" id="PF24476">
    <property type="entry name" value="DUF7580"/>
    <property type="match status" value="1"/>
</dbReference>
<dbReference type="PANTHER" id="PTHR37542">
    <property type="entry name" value="HELO DOMAIN-CONTAINING PROTEIN-RELATED"/>
    <property type="match status" value="1"/>
</dbReference>
<dbReference type="Proteomes" id="UP001175261">
    <property type="component" value="Unassembled WGS sequence"/>
</dbReference>
<keyword evidence="1" id="KW-0175">Coiled coil</keyword>
<organism evidence="4 5">
    <name type="scientific">Sarocladium strictum</name>
    <name type="common">Black bundle disease fungus</name>
    <name type="synonym">Acremonium strictum</name>
    <dbReference type="NCBI Taxonomy" id="5046"/>
    <lineage>
        <taxon>Eukaryota</taxon>
        <taxon>Fungi</taxon>
        <taxon>Dikarya</taxon>
        <taxon>Ascomycota</taxon>
        <taxon>Pezizomycotina</taxon>
        <taxon>Sordariomycetes</taxon>
        <taxon>Hypocreomycetidae</taxon>
        <taxon>Hypocreales</taxon>
        <taxon>Sarocladiaceae</taxon>
        <taxon>Sarocladium</taxon>
    </lineage>
</organism>
<evidence type="ECO:0008006" key="6">
    <source>
        <dbReference type="Google" id="ProtNLM"/>
    </source>
</evidence>
<feature type="coiled-coil region" evidence="1">
    <location>
        <begin position="114"/>
        <end position="141"/>
    </location>
</feature>
<evidence type="ECO:0000313" key="4">
    <source>
        <dbReference type="EMBL" id="KAK0390657.1"/>
    </source>
</evidence>
<protein>
    <recommendedName>
        <fullName evidence="6">Protein kinase domain-containing protein</fullName>
    </recommendedName>
</protein>
<evidence type="ECO:0000313" key="5">
    <source>
        <dbReference type="Proteomes" id="UP001175261"/>
    </source>
</evidence>
<name>A0AA39GRA9_SARSR</name>
<feature type="domain" description="DUF7580" evidence="3">
    <location>
        <begin position="456"/>
        <end position="694"/>
    </location>
</feature>
<dbReference type="SUPFAM" id="SSF56112">
    <property type="entry name" value="Protein kinase-like (PK-like)"/>
    <property type="match status" value="1"/>
</dbReference>
<keyword evidence="5" id="KW-1185">Reference proteome</keyword>
<feature type="domain" description="Prion-inhibition and propagation HeLo" evidence="2">
    <location>
        <begin position="43"/>
        <end position="277"/>
    </location>
</feature>
<comment type="caution">
    <text evidence="4">The sequence shown here is derived from an EMBL/GenBank/DDBJ whole genome shotgun (WGS) entry which is preliminary data.</text>
</comment>
<evidence type="ECO:0000259" key="3">
    <source>
        <dbReference type="Pfam" id="PF24476"/>
    </source>
</evidence>
<evidence type="ECO:0000256" key="1">
    <source>
        <dbReference type="SAM" id="Coils"/>
    </source>
</evidence>
<dbReference type="PANTHER" id="PTHR37542:SF1">
    <property type="entry name" value="PRION-INHIBITION AND PROPAGATION HELO DOMAIN-CONTAINING PROTEIN"/>
    <property type="match status" value="1"/>
</dbReference>